<keyword evidence="3" id="KW-1185">Reference proteome</keyword>
<name>A0AAV7VX88_PLEWA</name>
<dbReference type="EMBL" id="JANPWB010000002">
    <property type="protein sequence ID" value="KAJ1205225.1"/>
    <property type="molecule type" value="Genomic_DNA"/>
</dbReference>
<feature type="compositionally biased region" description="Polar residues" evidence="1">
    <location>
        <begin position="177"/>
        <end position="186"/>
    </location>
</feature>
<feature type="compositionally biased region" description="Low complexity" evidence="1">
    <location>
        <begin position="73"/>
        <end position="83"/>
    </location>
</feature>
<feature type="compositionally biased region" description="Basic and acidic residues" evidence="1">
    <location>
        <begin position="25"/>
        <end position="36"/>
    </location>
</feature>
<sequence>MQRLAWQPRESKVADCPNGNNYSGRVERAGSPRERSSYQVIHGPQRGPPLQTRGPGPGVRAPTHRCRSPPPSSGSRARAQRAGNPSAAPGAVAMMQEASRLNGPASEVQAPLNASAAPGTAADFLAPGVERAGPSRERSSHQIIHGPRRGPPLPTRGPGSGVQAPTHRCRSPPPSSGSRVKSQRAGNPSAAPGAVAMMQEASRLDGSSERGPSSAELVGRSQDRNFLAPEAPRSGLSEAVTTPQKEHAASRTVDDSAERGTDAGSIKDQQASNFIGKGSSELALESVERSFHVALWLEPSGLPKSQVLACSLELCQKVAGQSFRYLARPAKSLDLG</sequence>
<evidence type="ECO:0000313" key="2">
    <source>
        <dbReference type="EMBL" id="KAJ1205225.1"/>
    </source>
</evidence>
<protein>
    <submittedName>
        <fullName evidence="2">Uncharacterized protein</fullName>
    </submittedName>
</protein>
<feature type="compositionally biased region" description="Basic and acidic residues" evidence="1">
    <location>
        <begin position="244"/>
        <end position="261"/>
    </location>
</feature>
<evidence type="ECO:0000313" key="3">
    <source>
        <dbReference type="Proteomes" id="UP001066276"/>
    </source>
</evidence>
<feature type="region of interest" description="Disordered" evidence="1">
    <location>
        <begin position="1"/>
        <end position="272"/>
    </location>
</feature>
<comment type="caution">
    <text evidence="2">The sequence shown here is derived from an EMBL/GenBank/DDBJ whole genome shotgun (WGS) entry which is preliminary data.</text>
</comment>
<accession>A0AAV7VX88</accession>
<dbReference type="Proteomes" id="UP001066276">
    <property type="component" value="Chromosome 1_2"/>
</dbReference>
<gene>
    <name evidence="2" type="ORF">NDU88_000660</name>
</gene>
<evidence type="ECO:0000256" key="1">
    <source>
        <dbReference type="SAM" id="MobiDB-lite"/>
    </source>
</evidence>
<proteinExistence type="predicted"/>
<organism evidence="2 3">
    <name type="scientific">Pleurodeles waltl</name>
    <name type="common">Iberian ribbed newt</name>
    <dbReference type="NCBI Taxonomy" id="8319"/>
    <lineage>
        <taxon>Eukaryota</taxon>
        <taxon>Metazoa</taxon>
        <taxon>Chordata</taxon>
        <taxon>Craniata</taxon>
        <taxon>Vertebrata</taxon>
        <taxon>Euteleostomi</taxon>
        <taxon>Amphibia</taxon>
        <taxon>Batrachia</taxon>
        <taxon>Caudata</taxon>
        <taxon>Salamandroidea</taxon>
        <taxon>Salamandridae</taxon>
        <taxon>Pleurodelinae</taxon>
        <taxon>Pleurodeles</taxon>
    </lineage>
</organism>
<reference evidence="2" key="1">
    <citation type="journal article" date="2022" name="bioRxiv">
        <title>Sequencing and chromosome-scale assembly of the giantPleurodeles waltlgenome.</title>
        <authorList>
            <person name="Brown T."/>
            <person name="Elewa A."/>
            <person name="Iarovenko S."/>
            <person name="Subramanian E."/>
            <person name="Araus A.J."/>
            <person name="Petzold A."/>
            <person name="Susuki M."/>
            <person name="Suzuki K.-i.T."/>
            <person name="Hayashi T."/>
            <person name="Toyoda A."/>
            <person name="Oliveira C."/>
            <person name="Osipova E."/>
            <person name="Leigh N.D."/>
            <person name="Simon A."/>
            <person name="Yun M.H."/>
        </authorList>
    </citation>
    <scope>NUCLEOTIDE SEQUENCE</scope>
    <source>
        <strain evidence="2">20211129_DDA</strain>
        <tissue evidence="2">Liver</tissue>
    </source>
</reference>
<dbReference type="AlphaFoldDB" id="A0AAV7VX88"/>